<reference evidence="1" key="1">
    <citation type="submission" date="2023-11" db="EMBL/GenBank/DDBJ databases">
        <authorList>
            <person name="Poullet M."/>
        </authorList>
    </citation>
    <scope>NUCLEOTIDE SEQUENCE</scope>
    <source>
        <strain evidence="1">E1834</strain>
    </source>
</reference>
<accession>A0ACB1A4H3</accession>
<proteinExistence type="predicted"/>
<protein>
    <submittedName>
        <fullName evidence="1">Uncharacterized protein</fullName>
    </submittedName>
</protein>
<comment type="caution">
    <text evidence="1">The sequence shown here is derived from an EMBL/GenBank/DDBJ whole genome shotgun (WGS) entry which is preliminary data.</text>
</comment>
<gene>
    <name evidence="1" type="ORF">MENTE1834_LOCUS32825</name>
</gene>
<keyword evidence="2" id="KW-1185">Reference proteome</keyword>
<name>A0ACB1A4H3_MELEN</name>
<evidence type="ECO:0000313" key="2">
    <source>
        <dbReference type="Proteomes" id="UP001497535"/>
    </source>
</evidence>
<dbReference type="EMBL" id="CAVMJV010000057">
    <property type="protein sequence ID" value="CAK5085381.1"/>
    <property type="molecule type" value="Genomic_DNA"/>
</dbReference>
<evidence type="ECO:0000313" key="1">
    <source>
        <dbReference type="EMBL" id="CAK5085381.1"/>
    </source>
</evidence>
<organism evidence="1 2">
    <name type="scientific">Meloidogyne enterolobii</name>
    <name type="common">Root-knot nematode worm</name>
    <name type="synonym">Meloidogyne mayaguensis</name>
    <dbReference type="NCBI Taxonomy" id="390850"/>
    <lineage>
        <taxon>Eukaryota</taxon>
        <taxon>Metazoa</taxon>
        <taxon>Ecdysozoa</taxon>
        <taxon>Nematoda</taxon>
        <taxon>Chromadorea</taxon>
        <taxon>Rhabditida</taxon>
        <taxon>Tylenchina</taxon>
        <taxon>Tylenchomorpha</taxon>
        <taxon>Tylenchoidea</taxon>
        <taxon>Meloidogynidae</taxon>
        <taxon>Meloidogyninae</taxon>
        <taxon>Meloidogyne</taxon>
    </lineage>
</organism>
<dbReference type="Proteomes" id="UP001497535">
    <property type="component" value="Unassembled WGS sequence"/>
</dbReference>
<sequence>MPVFHTKVIESILEPVAQQLHLALSLAHQHCRPSSSSSSFHHQNGVIGGGEDVASTSSGTKRCFGAPYWRDGGEQSPLSQSSSRYSIPLTMSPSSDCAVCKMLLPKGGPVRFFALLFLCVFFCFPLILY</sequence>